<dbReference type="EMBL" id="CP139779">
    <property type="protein sequence ID" value="WQB69862.1"/>
    <property type="molecule type" value="Genomic_DNA"/>
</dbReference>
<dbReference type="RefSeq" id="WP_322409989.1">
    <property type="nucleotide sequence ID" value="NZ_CP139779.1"/>
</dbReference>
<keyword evidence="4" id="KW-1185">Reference proteome</keyword>
<keyword evidence="2" id="KW-0812">Transmembrane</keyword>
<accession>A0ABZ0VDH9</accession>
<keyword evidence="2" id="KW-1133">Transmembrane helix</keyword>
<evidence type="ECO:0000313" key="4">
    <source>
        <dbReference type="Proteomes" id="UP001324533"/>
    </source>
</evidence>
<evidence type="ECO:0000313" key="3">
    <source>
        <dbReference type="EMBL" id="WQB69862.1"/>
    </source>
</evidence>
<sequence>MTSTSGSTTSSPVPAAPTAAPPTVPLSAPEPETPSPSFPAETRSERTKRLVGRATRMEAAGWVSLARLVFFRPRVPAGAVAVPYHRPIVGILTIFIVLSALEVPIIDLIVHPWPFVRVPLLILGIWGVVFMLGMLAGYLTRPHAVGPEGIRVRQSTDLEVVLGWDDVLSVARRREIRHKGPKFTPGRVEDAWVLHLPMQDETNLVVELERPIEVAMPRGVVRIDEIRFWADDPTRFMDAARPHLEAATPSTAT</sequence>
<organism evidence="3 4">
    <name type="scientific">Microbacterium invictum</name>
    <dbReference type="NCBI Taxonomy" id="515415"/>
    <lineage>
        <taxon>Bacteria</taxon>
        <taxon>Bacillati</taxon>
        <taxon>Actinomycetota</taxon>
        <taxon>Actinomycetes</taxon>
        <taxon>Micrococcales</taxon>
        <taxon>Microbacteriaceae</taxon>
        <taxon>Microbacterium</taxon>
    </lineage>
</organism>
<gene>
    <name evidence="3" type="ORF">T9R20_14350</name>
</gene>
<keyword evidence="2" id="KW-0472">Membrane</keyword>
<proteinExistence type="predicted"/>
<feature type="compositionally biased region" description="Low complexity" evidence="1">
    <location>
        <begin position="1"/>
        <end position="18"/>
    </location>
</feature>
<reference evidence="3 4" key="1">
    <citation type="submission" date="2023-06" db="EMBL/GenBank/DDBJ databases">
        <title>Rock-solubilizing bacteria, Microbacterium invictum, promotes re-establishment of vegetation in rocky wasteland by accelerating rock bio-weathering and reshaping soil bacterial community.</title>
        <authorList>
            <person name="Liu C."/>
        </authorList>
    </citation>
    <scope>NUCLEOTIDE SEQUENCE [LARGE SCALE GENOMIC DNA]</scope>
    <source>
        <strain evidence="3 4">X-18</strain>
    </source>
</reference>
<protein>
    <recommendedName>
        <fullName evidence="5">PH domain-containing protein</fullName>
    </recommendedName>
</protein>
<evidence type="ECO:0000256" key="1">
    <source>
        <dbReference type="SAM" id="MobiDB-lite"/>
    </source>
</evidence>
<evidence type="ECO:0008006" key="5">
    <source>
        <dbReference type="Google" id="ProtNLM"/>
    </source>
</evidence>
<name>A0ABZ0VDH9_9MICO</name>
<evidence type="ECO:0000256" key="2">
    <source>
        <dbReference type="SAM" id="Phobius"/>
    </source>
</evidence>
<feature type="transmembrane region" description="Helical" evidence="2">
    <location>
        <begin position="88"/>
        <end position="106"/>
    </location>
</feature>
<dbReference type="Proteomes" id="UP001324533">
    <property type="component" value="Chromosome"/>
</dbReference>
<feature type="transmembrane region" description="Helical" evidence="2">
    <location>
        <begin position="118"/>
        <end position="139"/>
    </location>
</feature>
<feature type="region of interest" description="Disordered" evidence="1">
    <location>
        <begin position="1"/>
        <end position="46"/>
    </location>
</feature>